<dbReference type="Pfam" id="PF00126">
    <property type="entry name" value="HTH_1"/>
    <property type="match status" value="1"/>
</dbReference>
<dbReference type="Gene3D" id="1.10.10.10">
    <property type="entry name" value="Winged helix-like DNA-binding domain superfamily/Winged helix DNA-binding domain"/>
    <property type="match status" value="1"/>
</dbReference>
<dbReference type="Gene3D" id="3.40.190.290">
    <property type="match status" value="1"/>
</dbReference>
<keyword evidence="4" id="KW-0804">Transcription</keyword>
<dbReference type="RefSeq" id="WP_213754826.1">
    <property type="nucleotide sequence ID" value="NZ_JAHCQH010000015.1"/>
</dbReference>
<dbReference type="SUPFAM" id="SSF46785">
    <property type="entry name" value="Winged helix' DNA-binding domain"/>
    <property type="match status" value="1"/>
</dbReference>
<dbReference type="EMBL" id="JAHCQH010000015">
    <property type="protein sequence ID" value="MBS9477005.1"/>
    <property type="molecule type" value="Genomic_DNA"/>
</dbReference>
<dbReference type="InterPro" id="IPR000847">
    <property type="entry name" value="LysR_HTH_N"/>
</dbReference>
<proteinExistence type="inferred from homology"/>
<evidence type="ECO:0000256" key="2">
    <source>
        <dbReference type="ARBA" id="ARBA00023015"/>
    </source>
</evidence>
<dbReference type="InterPro" id="IPR058163">
    <property type="entry name" value="LysR-type_TF_proteobact-type"/>
</dbReference>
<keyword evidence="3" id="KW-0238">DNA-binding</keyword>
<dbReference type="Pfam" id="PF03466">
    <property type="entry name" value="LysR_substrate"/>
    <property type="match status" value="1"/>
</dbReference>
<comment type="caution">
    <text evidence="6">The sequence shown here is derived from an EMBL/GenBank/DDBJ whole genome shotgun (WGS) entry which is preliminary data.</text>
</comment>
<dbReference type="InterPro" id="IPR036388">
    <property type="entry name" value="WH-like_DNA-bd_sf"/>
</dbReference>
<evidence type="ECO:0000259" key="5">
    <source>
        <dbReference type="PROSITE" id="PS50931"/>
    </source>
</evidence>
<dbReference type="SUPFAM" id="SSF53850">
    <property type="entry name" value="Periplasmic binding protein-like II"/>
    <property type="match status" value="1"/>
</dbReference>
<comment type="similarity">
    <text evidence="1">Belongs to the LysR transcriptional regulatory family.</text>
</comment>
<evidence type="ECO:0000256" key="3">
    <source>
        <dbReference type="ARBA" id="ARBA00023125"/>
    </source>
</evidence>
<dbReference type="PANTHER" id="PTHR30537">
    <property type="entry name" value="HTH-TYPE TRANSCRIPTIONAL REGULATOR"/>
    <property type="match status" value="1"/>
</dbReference>
<evidence type="ECO:0000313" key="6">
    <source>
        <dbReference type="EMBL" id="MBS9477005.1"/>
    </source>
</evidence>
<name>A0ABS5R6X4_9HYPH</name>
<keyword evidence="2" id="KW-0805">Transcription regulation</keyword>
<accession>A0ABS5R6X4</accession>
<evidence type="ECO:0000313" key="7">
    <source>
        <dbReference type="Proteomes" id="UP001166585"/>
    </source>
</evidence>
<dbReference type="InterPro" id="IPR036390">
    <property type="entry name" value="WH_DNA-bd_sf"/>
</dbReference>
<protein>
    <submittedName>
        <fullName evidence="6">LysR family transcriptional regulator</fullName>
    </submittedName>
</protein>
<dbReference type="Proteomes" id="UP001166585">
    <property type="component" value="Unassembled WGS sequence"/>
</dbReference>
<dbReference type="PANTHER" id="PTHR30537:SF5">
    <property type="entry name" value="HTH-TYPE TRANSCRIPTIONAL ACTIVATOR TTDR-RELATED"/>
    <property type="match status" value="1"/>
</dbReference>
<evidence type="ECO:0000256" key="4">
    <source>
        <dbReference type="ARBA" id="ARBA00023163"/>
    </source>
</evidence>
<dbReference type="CDD" id="cd08422">
    <property type="entry name" value="PBP2_CrgA_like"/>
    <property type="match status" value="1"/>
</dbReference>
<gene>
    <name evidence="6" type="ORF">KIP89_07790</name>
</gene>
<dbReference type="InterPro" id="IPR005119">
    <property type="entry name" value="LysR_subst-bd"/>
</dbReference>
<reference evidence="6" key="1">
    <citation type="submission" date="2021-05" db="EMBL/GenBank/DDBJ databases">
        <authorList>
            <person name="Sun Q."/>
            <person name="Inoue M."/>
        </authorList>
    </citation>
    <scope>NUCLEOTIDE SEQUENCE</scope>
    <source>
        <strain evidence="6">VKM B-3255</strain>
    </source>
</reference>
<keyword evidence="7" id="KW-1185">Reference proteome</keyword>
<sequence length="294" mass="31489">MLDLAAVTLLVELASAGSLAGAARRLHLSPMAASRLLAKLEQELGVRLVQRTTRSLSFTDDGLAFLPHAQALVEDHAAALASLHGRSGEPSGLLRMSASLAFGRKVMAPLIVDFMQAHPRIEVELQLTDAVVDIVAEGLDLGIRIADLADTSLIARKLADSPRRLVAAPAYAGRFGVPERLDALADHVCLTSSLAPHWLFRTASGRRRVSVRGRFSANSLDAVQEACVGGLGIANLSDWHIREELAAGRLREIVLADATPEPLTIWAVYPTRRMVPSKVRLFIDALAARLAGPS</sequence>
<evidence type="ECO:0000256" key="1">
    <source>
        <dbReference type="ARBA" id="ARBA00009437"/>
    </source>
</evidence>
<feature type="domain" description="HTH lysR-type" evidence="5">
    <location>
        <begin position="2"/>
        <end position="59"/>
    </location>
</feature>
<organism evidence="6 7">
    <name type="scientific">Ancylobacter radicis</name>
    <dbReference type="NCBI Taxonomy" id="2836179"/>
    <lineage>
        <taxon>Bacteria</taxon>
        <taxon>Pseudomonadati</taxon>
        <taxon>Pseudomonadota</taxon>
        <taxon>Alphaproteobacteria</taxon>
        <taxon>Hyphomicrobiales</taxon>
        <taxon>Xanthobacteraceae</taxon>
        <taxon>Ancylobacter</taxon>
    </lineage>
</organism>
<dbReference type="PROSITE" id="PS50931">
    <property type="entry name" value="HTH_LYSR"/>
    <property type="match status" value="1"/>
</dbReference>